<reference evidence="3 4" key="1">
    <citation type="journal article" date="2021" name="Sci. Rep.">
        <title>The genome of the diatom Chaetoceros tenuissimus carries an ancient integrated fragment of an extant virus.</title>
        <authorList>
            <person name="Hongo Y."/>
            <person name="Kimura K."/>
            <person name="Takaki Y."/>
            <person name="Yoshida Y."/>
            <person name="Baba S."/>
            <person name="Kobayashi G."/>
            <person name="Nagasaki K."/>
            <person name="Hano T."/>
            <person name="Tomaru Y."/>
        </authorList>
    </citation>
    <scope>NUCLEOTIDE SEQUENCE [LARGE SCALE GENOMIC DNA]</scope>
    <source>
        <strain evidence="3 4">NIES-3715</strain>
    </source>
</reference>
<feature type="region of interest" description="Disordered" evidence="1">
    <location>
        <begin position="1"/>
        <end position="22"/>
    </location>
</feature>
<evidence type="ECO:0000313" key="4">
    <source>
        <dbReference type="Proteomes" id="UP001054902"/>
    </source>
</evidence>
<keyword evidence="4" id="KW-1185">Reference proteome</keyword>
<dbReference type="InterPro" id="IPR053310">
    <property type="entry name" value="Flavoredoxin-like"/>
</dbReference>
<feature type="compositionally biased region" description="Basic and acidic residues" evidence="1">
    <location>
        <begin position="134"/>
        <end position="144"/>
    </location>
</feature>
<dbReference type="SUPFAM" id="SSF50475">
    <property type="entry name" value="FMN-binding split barrel"/>
    <property type="match status" value="1"/>
</dbReference>
<gene>
    <name evidence="3" type="ORF">CTEN210_12146</name>
</gene>
<evidence type="ECO:0000256" key="1">
    <source>
        <dbReference type="SAM" id="MobiDB-lite"/>
    </source>
</evidence>
<evidence type="ECO:0000259" key="2">
    <source>
        <dbReference type="Pfam" id="PF01613"/>
    </source>
</evidence>
<dbReference type="Proteomes" id="UP001054902">
    <property type="component" value="Unassembled WGS sequence"/>
</dbReference>
<feature type="domain" description="Flavin reductase like" evidence="2">
    <location>
        <begin position="42"/>
        <end position="226"/>
    </location>
</feature>
<dbReference type="GO" id="GO:0010181">
    <property type="term" value="F:FMN binding"/>
    <property type="evidence" value="ECO:0007669"/>
    <property type="project" value="InterPro"/>
</dbReference>
<name>A0AAD3H9T2_9STRA</name>
<dbReference type="EMBL" id="BLLK01000051">
    <property type="protein sequence ID" value="GFH55670.1"/>
    <property type="molecule type" value="Genomic_DNA"/>
</dbReference>
<organism evidence="3 4">
    <name type="scientific">Chaetoceros tenuissimus</name>
    <dbReference type="NCBI Taxonomy" id="426638"/>
    <lineage>
        <taxon>Eukaryota</taxon>
        <taxon>Sar</taxon>
        <taxon>Stramenopiles</taxon>
        <taxon>Ochrophyta</taxon>
        <taxon>Bacillariophyta</taxon>
        <taxon>Coscinodiscophyceae</taxon>
        <taxon>Chaetocerotophycidae</taxon>
        <taxon>Chaetocerotales</taxon>
        <taxon>Chaetocerotaceae</taxon>
        <taxon>Chaetoceros</taxon>
    </lineage>
</organism>
<dbReference type="InterPro" id="IPR012349">
    <property type="entry name" value="Split_barrel_FMN-bd"/>
</dbReference>
<proteinExistence type="predicted"/>
<dbReference type="InterPro" id="IPR002563">
    <property type="entry name" value="Flavin_Rdtase-like_dom"/>
</dbReference>
<comment type="caution">
    <text evidence="3">The sequence shown here is derived from an EMBL/GenBank/DDBJ whole genome shotgun (WGS) entry which is preliminary data.</text>
</comment>
<dbReference type="Gene3D" id="2.30.110.10">
    <property type="entry name" value="Electron Transport, Fmn-binding Protein, Chain A"/>
    <property type="match status" value="1"/>
</dbReference>
<sequence length="263" mass="29405">MSSEENTSRPEASASCTGSSDETSSEHWIELKGSKDFSRLLYTNPVCLLTTVNEISSPRQNVMVVSWLTATNNQGKFMMSINKNRHSAQILTLKESNVEFVLCVPVAGMETLVKNVGSVSGKWGKSKFWKDDPIAQDDDSKSDQNKASNKKKRRRFQNGIEGLHTVEIGSSMQEPKSESELFAVKGTVAHLKCCTYRIVDGKDGSAIDEDHHLILCEVKAAFVQSQYWNEEKKRFQPKCKDVSPYLTFFGSQAFGYVVSEHDS</sequence>
<dbReference type="PANTHER" id="PTHR43241">
    <property type="entry name" value="FLAVIN REDUCTASE DOMAIN PROTEIN"/>
    <property type="match status" value="1"/>
</dbReference>
<dbReference type="Pfam" id="PF01613">
    <property type="entry name" value="Flavin_Reduct"/>
    <property type="match status" value="1"/>
</dbReference>
<accession>A0AAD3H9T2</accession>
<protein>
    <recommendedName>
        <fullName evidence="2">Flavin reductase like domain-containing protein</fullName>
    </recommendedName>
</protein>
<evidence type="ECO:0000313" key="3">
    <source>
        <dbReference type="EMBL" id="GFH55670.1"/>
    </source>
</evidence>
<feature type="region of interest" description="Disordered" evidence="1">
    <location>
        <begin position="134"/>
        <end position="154"/>
    </location>
</feature>
<dbReference type="AlphaFoldDB" id="A0AAD3H9T2"/>
<dbReference type="PANTHER" id="PTHR43241:SF1">
    <property type="entry name" value="FLAVIN REDUCTASE LIKE DOMAIN-CONTAINING PROTEIN"/>
    <property type="match status" value="1"/>
</dbReference>